<organism evidence="2 3">
    <name type="scientific">Morchella conica CCBAS932</name>
    <dbReference type="NCBI Taxonomy" id="1392247"/>
    <lineage>
        <taxon>Eukaryota</taxon>
        <taxon>Fungi</taxon>
        <taxon>Dikarya</taxon>
        <taxon>Ascomycota</taxon>
        <taxon>Pezizomycotina</taxon>
        <taxon>Pezizomycetes</taxon>
        <taxon>Pezizales</taxon>
        <taxon>Morchellaceae</taxon>
        <taxon>Morchella</taxon>
    </lineage>
</organism>
<feature type="transmembrane region" description="Helical" evidence="1">
    <location>
        <begin position="20"/>
        <end position="38"/>
    </location>
</feature>
<dbReference type="Proteomes" id="UP000277580">
    <property type="component" value="Unassembled WGS sequence"/>
</dbReference>
<dbReference type="InParanoid" id="A0A3N4KRE3"/>
<reference evidence="2 3" key="1">
    <citation type="journal article" date="2018" name="Nat. Ecol. Evol.">
        <title>Pezizomycetes genomes reveal the molecular basis of ectomycorrhizal truffle lifestyle.</title>
        <authorList>
            <person name="Murat C."/>
            <person name="Payen T."/>
            <person name="Noel B."/>
            <person name="Kuo A."/>
            <person name="Morin E."/>
            <person name="Chen J."/>
            <person name="Kohler A."/>
            <person name="Krizsan K."/>
            <person name="Balestrini R."/>
            <person name="Da Silva C."/>
            <person name="Montanini B."/>
            <person name="Hainaut M."/>
            <person name="Levati E."/>
            <person name="Barry K.W."/>
            <person name="Belfiori B."/>
            <person name="Cichocki N."/>
            <person name="Clum A."/>
            <person name="Dockter R.B."/>
            <person name="Fauchery L."/>
            <person name="Guy J."/>
            <person name="Iotti M."/>
            <person name="Le Tacon F."/>
            <person name="Lindquist E.A."/>
            <person name="Lipzen A."/>
            <person name="Malagnac F."/>
            <person name="Mello A."/>
            <person name="Molinier V."/>
            <person name="Miyauchi S."/>
            <person name="Poulain J."/>
            <person name="Riccioni C."/>
            <person name="Rubini A."/>
            <person name="Sitrit Y."/>
            <person name="Splivallo R."/>
            <person name="Traeger S."/>
            <person name="Wang M."/>
            <person name="Zifcakova L."/>
            <person name="Wipf D."/>
            <person name="Zambonelli A."/>
            <person name="Paolocci F."/>
            <person name="Nowrousian M."/>
            <person name="Ottonello S."/>
            <person name="Baldrian P."/>
            <person name="Spatafora J.W."/>
            <person name="Henrissat B."/>
            <person name="Nagy L.G."/>
            <person name="Aury J.M."/>
            <person name="Wincker P."/>
            <person name="Grigoriev I.V."/>
            <person name="Bonfante P."/>
            <person name="Martin F.M."/>
        </authorList>
    </citation>
    <scope>NUCLEOTIDE SEQUENCE [LARGE SCALE GENOMIC DNA]</scope>
    <source>
        <strain evidence="2 3">CCBAS932</strain>
    </source>
</reference>
<gene>
    <name evidence="2" type="ORF">P167DRAFT_143128</name>
</gene>
<proteinExistence type="predicted"/>
<evidence type="ECO:0000256" key="1">
    <source>
        <dbReference type="SAM" id="Phobius"/>
    </source>
</evidence>
<keyword evidence="1" id="KW-0472">Membrane</keyword>
<keyword evidence="1" id="KW-1133">Transmembrane helix</keyword>
<accession>A0A3N4KRE3</accession>
<sequence length="77" mass="8927">MANKNEDETTFSVICFATSISIYLKFAIHLGGVLLQWWKHGKLLHKITFRVNSFIERSSILHEEESTSYLASQYDTM</sequence>
<keyword evidence="1" id="KW-0812">Transmembrane</keyword>
<protein>
    <submittedName>
        <fullName evidence="2">Uncharacterized protein</fullName>
    </submittedName>
</protein>
<dbReference type="AlphaFoldDB" id="A0A3N4KRE3"/>
<evidence type="ECO:0000313" key="3">
    <source>
        <dbReference type="Proteomes" id="UP000277580"/>
    </source>
</evidence>
<dbReference type="EMBL" id="ML119125">
    <property type="protein sequence ID" value="RPB13077.1"/>
    <property type="molecule type" value="Genomic_DNA"/>
</dbReference>
<evidence type="ECO:0000313" key="2">
    <source>
        <dbReference type="EMBL" id="RPB13077.1"/>
    </source>
</evidence>
<keyword evidence="3" id="KW-1185">Reference proteome</keyword>
<name>A0A3N4KRE3_9PEZI</name>